<evidence type="ECO:0000313" key="4">
    <source>
        <dbReference type="Proteomes" id="UP001177140"/>
    </source>
</evidence>
<dbReference type="EMBL" id="JAJJMA010277138">
    <property type="protein sequence ID" value="MCL7046083.1"/>
    <property type="molecule type" value="Genomic_DNA"/>
</dbReference>
<gene>
    <name evidence="3" type="ORF">MKW94_025576</name>
</gene>
<evidence type="ECO:0000259" key="2">
    <source>
        <dbReference type="Pfam" id="PF14416"/>
    </source>
</evidence>
<keyword evidence="4" id="KW-1185">Reference proteome</keyword>
<dbReference type="GO" id="GO:0016413">
    <property type="term" value="F:O-acetyltransferase activity"/>
    <property type="evidence" value="ECO:0007669"/>
    <property type="project" value="InterPro"/>
</dbReference>
<keyword evidence="1" id="KW-0472">Membrane</keyword>
<comment type="caution">
    <text evidence="3">The sequence shown here is derived from an EMBL/GenBank/DDBJ whole genome shotgun (WGS) entry which is preliminary data.</text>
</comment>
<evidence type="ECO:0000256" key="1">
    <source>
        <dbReference type="SAM" id="Phobius"/>
    </source>
</evidence>
<dbReference type="PANTHER" id="PTHR32285:SF208">
    <property type="entry name" value="PROTEIN TRICHOME BIREFRINGENCE-LIKE 2"/>
    <property type="match status" value="1"/>
</dbReference>
<dbReference type="PANTHER" id="PTHR32285">
    <property type="entry name" value="PROTEIN TRICHOME BIREFRINGENCE-LIKE 9-RELATED"/>
    <property type="match status" value="1"/>
</dbReference>
<dbReference type="InterPro" id="IPR025846">
    <property type="entry name" value="TBL_N"/>
</dbReference>
<reference evidence="3" key="1">
    <citation type="submission" date="2022-03" db="EMBL/GenBank/DDBJ databases">
        <title>A functionally conserved STORR gene fusion in Papaver species that diverged 16.8 million years ago.</title>
        <authorList>
            <person name="Catania T."/>
        </authorList>
    </citation>
    <scope>NUCLEOTIDE SEQUENCE</scope>
    <source>
        <strain evidence="3">S-191538</strain>
    </source>
</reference>
<sequence length="189" mass="21115">MRNLKVWEKSCHLLTMPSHHHSKRYGSSILVGFGFILGASIIVLTAIIFIIPSLMDSMFWVPNAHTSSSSSTTTSDTASISALPLELLENSYRNSSVVSTDLVKDGANDDLIAANSDGKCDIFEGEWVQVNGSKPYYPPGSCPYLKKQPFACYENGRPDDHFLRWQWQWQWQWPSQETDAGCNDIPNPG</sequence>
<dbReference type="Proteomes" id="UP001177140">
    <property type="component" value="Unassembled WGS sequence"/>
</dbReference>
<feature type="transmembrane region" description="Helical" evidence="1">
    <location>
        <begin position="29"/>
        <end position="51"/>
    </location>
</feature>
<protein>
    <recommendedName>
        <fullName evidence="2">Trichome birefringence-like N-terminal domain-containing protein</fullName>
    </recommendedName>
</protein>
<organism evidence="3 4">
    <name type="scientific">Papaver nudicaule</name>
    <name type="common">Iceland poppy</name>
    <dbReference type="NCBI Taxonomy" id="74823"/>
    <lineage>
        <taxon>Eukaryota</taxon>
        <taxon>Viridiplantae</taxon>
        <taxon>Streptophyta</taxon>
        <taxon>Embryophyta</taxon>
        <taxon>Tracheophyta</taxon>
        <taxon>Spermatophyta</taxon>
        <taxon>Magnoliopsida</taxon>
        <taxon>Ranunculales</taxon>
        <taxon>Papaveraceae</taxon>
        <taxon>Papaveroideae</taxon>
        <taxon>Papaver</taxon>
    </lineage>
</organism>
<evidence type="ECO:0000313" key="3">
    <source>
        <dbReference type="EMBL" id="MCL7046083.1"/>
    </source>
</evidence>
<name>A0AA41VRH8_PAPNU</name>
<dbReference type="AlphaFoldDB" id="A0AA41VRH8"/>
<feature type="non-terminal residue" evidence="3">
    <location>
        <position position="189"/>
    </location>
</feature>
<proteinExistence type="predicted"/>
<dbReference type="GO" id="GO:0005794">
    <property type="term" value="C:Golgi apparatus"/>
    <property type="evidence" value="ECO:0007669"/>
    <property type="project" value="TreeGrafter"/>
</dbReference>
<feature type="domain" description="Trichome birefringence-like N-terminal" evidence="2">
    <location>
        <begin position="119"/>
        <end position="168"/>
    </location>
</feature>
<dbReference type="InterPro" id="IPR029962">
    <property type="entry name" value="TBL"/>
</dbReference>
<dbReference type="Pfam" id="PF14416">
    <property type="entry name" value="PMR5N"/>
    <property type="match status" value="1"/>
</dbReference>
<keyword evidence="1" id="KW-0812">Transmembrane</keyword>
<keyword evidence="1" id="KW-1133">Transmembrane helix</keyword>
<accession>A0AA41VRH8</accession>